<evidence type="ECO:0000313" key="3">
    <source>
        <dbReference type="Proteomes" id="UP000324222"/>
    </source>
</evidence>
<dbReference type="AlphaFoldDB" id="A0A5B7DPR1"/>
<keyword evidence="1" id="KW-0732">Signal</keyword>
<name>A0A5B7DPR1_PORTR</name>
<sequence>MVMVMAMAVMVAMVVMQVVVAADEDGQIAENCDEDAQNSVTEECDLNGDLKIACERSVVHGPGTCVPVRDVNDLADCDPEMADAIFCLGAEVTVASVMDVVGNDSNGCP</sequence>
<protein>
    <submittedName>
        <fullName evidence="2">Uncharacterized protein</fullName>
    </submittedName>
</protein>
<feature type="chain" id="PRO_5022864569" evidence="1">
    <location>
        <begin position="22"/>
        <end position="109"/>
    </location>
</feature>
<proteinExistence type="predicted"/>
<comment type="caution">
    <text evidence="2">The sequence shown here is derived from an EMBL/GenBank/DDBJ whole genome shotgun (WGS) entry which is preliminary data.</text>
</comment>
<gene>
    <name evidence="2" type="ORF">E2C01_015973</name>
</gene>
<dbReference type="EMBL" id="VSRR010001146">
    <property type="protein sequence ID" value="MPC22943.1"/>
    <property type="molecule type" value="Genomic_DNA"/>
</dbReference>
<accession>A0A5B7DPR1</accession>
<dbReference type="Proteomes" id="UP000324222">
    <property type="component" value="Unassembled WGS sequence"/>
</dbReference>
<evidence type="ECO:0000313" key="2">
    <source>
        <dbReference type="EMBL" id="MPC22943.1"/>
    </source>
</evidence>
<reference evidence="2 3" key="1">
    <citation type="submission" date="2019-05" db="EMBL/GenBank/DDBJ databases">
        <title>Another draft genome of Portunus trituberculatus and its Hox gene families provides insights of decapod evolution.</title>
        <authorList>
            <person name="Jeong J.-H."/>
            <person name="Song I."/>
            <person name="Kim S."/>
            <person name="Choi T."/>
            <person name="Kim D."/>
            <person name="Ryu S."/>
            <person name="Kim W."/>
        </authorList>
    </citation>
    <scope>NUCLEOTIDE SEQUENCE [LARGE SCALE GENOMIC DNA]</scope>
    <source>
        <tissue evidence="2">Muscle</tissue>
    </source>
</reference>
<feature type="signal peptide" evidence="1">
    <location>
        <begin position="1"/>
        <end position="21"/>
    </location>
</feature>
<organism evidence="2 3">
    <name type="scientific">Portunus trituberculatus</name>
    <name type="common">Swimming crab</name>
    <name type="synonym">Neptunus trituberculatus</name>
    <dbReference type="NCBI Taxonomy" id="210409"/>
    <lineage>
        <taxon>Eukaryota</taxon>
        <taxon>Metazoa</taxon>
        <taxon>Ecdysozoa</taxon>
        <taxon>Arthropoda</taxon>
        <taxon>Crustacea</taxon>
        <taxon>Multicrustacea</taxon>
        <taxon>Malacostraca</taxon>
        <taxon>Eumalacostraca</taxon>
        <taxon>Eucarida</taxon>
        <taxon>Decapoda</taxon>
        <taxon>Pleocyemata</taxon>
        <taxon>Brachyura</taxon>
        <taxon>Eubrachyura</taxon>
        <taxon>Portunoidea</taxon>
        <taxon>Portunidae</taxon>
        <taxon>Portuninae</taxon>
        <taxon>Portunus</taxon>
    </lineage>
</organism>
<evidence type="ECO:0000256" key="1">
    <source>
        <dbReference type="SAM" id="SignalP"/>
    </source>
</evidence>
<keyword evidence="3" id="KW-1185">Reference proteome</keyword>